<organism evidence="1 2">
    <name type="scientific">Diploptera punctata</name>
    <name type="common">Pacific beetle cockroach</name>
    <dbReference type="NCBI Taxonomy" id="6984"/>
    <lineage>
        <taxon>Eukaryota</taxon>
        <taxon>Metazoa</taxon>
        <taxon>Ecdysozoa</taxon>
        <taxon>Arthropoda</taxon>
        <taxon>Hexapoda</taxon>
        <taxon>Insecta</taxon>
        <taxon>Pterygota</taxon>
        <taxon>Neoptera</taxon>
        <taxon>Polyneoptera</taxon>
        <taxon>Dictyoptera</taxon>
        <taxon>Blattodea</taxon>
        <taxon>Blaberoidea</taxon>
        <taxon>Blaberidae</taxon>
        <taxon>Diplopterinae</taxon>
        <taxon>Diploptera</taxon>
    </lineage>
</organism>
<reference evidence="1" key="1">
    <citation type="journal article" date="2023" name="IScience">
        <title>Live-bearing cockroach genome reveals convergent evolutionary mechanisms linked to viviparity in insects and beyond.</title>
        <authorList>
            <person name="Fouks B."/>
            <person name="Harrison M.C."/>
            <person name="Mikhailova A.A."/>
            <person name="Marchal E."/>
            <person name="English S."/>
            <person name="Carruthers M."/>
            <person name="Jennings E.C."/>
            <person name="Chiamaka E.L."/>
            <person name="Frigard R.A."/>
            <person name="Pippel M."/>
            <person name="Attardo G.M."/>
            <person name="Benoit J.B."/>
            <person name="Bornberg-Bauer E."/>
            <person name="Tobe S.S."/>
        </authorList>
    </citation>
    <scope>NUCLEOTIDE SEQUENCE</scope>
    <source>
        <strain evidence="1">Stay&amp;Tobe</strain>
    </source>
</reference>
<proteinExistence type="predicted"/>
<evidence type="ECO:0000313" key="1">
    <source>
        <dbReference type="EMBL" id="KAJ9587952.1"/>
    </source>
</evidence>
<sequence length="59" mass="7038">IFYPKSSPTLVGTFRNVVHVISPTRPFDLESKWLRSICTPQGNLMFYFCYKLRLRHNVY</sequence>
<accession>A0AAD8EFM6</accession>
<evidence type="ECO:0000313" key="2">
    <source>
        <dbReference type="Proteomes" id="UP001233999"/>
    </source>
</evidence>
<dbReference type="AlphaFoldDB" id="A0AAD8EFM6"/>
<feature type="non-terminal residue" evidence="1">
    <location>
        <position position="59"/>
    </location>
</feature>
<gene>
    <name evidence="1" type="ORF">L9F63_018627</name>
</gene>
<dbReference type="Proteomes" id="UP001233999">
    <property type="component" value="Unassembled WGS sequence"/>
</dbReference>
<comment type="caution">
    <text evidence="1">The sequence shown here is derived from an EMBL/GenBank/DDBJ whole genome shotgun (WGS) entry which is preliminary data.</text>
</comment>
<reference evidence="1" key="2">
    <citation type="submission" date="2023-05" db="EMBL/GenBank/DDBJ databases">
        <authorList>
            <person name="Fouks B."/>
        </authorList>
    </citation>
    <scope>NUCLEOTIDE SEQUENCE</scope>
    <source>
        <strain evidence="1">Stay&amp;Tobe</strain>
        <tissue evidence="1">Testes</tissue>
    </source>
</reference>
<protein>
    <submittedName>
        <fullName evidence="1">Uncharacterized protein</fullName>
    </submittedName>
</protein>
<keyword evidence="2" id="KW-1185">Reference proteome</keyword>
<dbReference type="EMBL" id="JASPKZ010006046">
    <property type="protein sequence ID" value="KAJ9587952.1"/>
    <property type="molecule type" value="Genomic_DNA"/>
</dbReference>
<name>A0AAD8EFM6_DIPPU</name>